<dbReference type="EMBL" id="LTDL01000009">
    <property type="protein sequence ID" value="OAG32255.1"/>
    <property type="molecule type" value="Genomic_DNA"/>
</dbReference>
<reference evidence="1 3" key="1">
    <citation type="submission" date="2016-02" db="EMBL/GenBank/DDBJ databases">
        <title>Discovery of a natural microsporidian pathogen with a broad tissue tropism in Caenorhabditis elegans.</title>
        <authorList>
            <person name="Luallen R.J."/>
            <person name="Reinke A.W."/>
            <person name="Tong L."/>
            <person name="Botts M.R."/>
            <person name="Felix M.-A."/>
            <person name="Troemel E.R."/>
        </authorList>
    </citation>
    <scope>NUCLEOTIDE SEQUENCE [LARGE SCALE GENOMIC DNA]</scope>
    <source>
        <strain evidence="1 3">JUm2807</strain>
    </source>
</reference>
<organism evidence="1 3">
    <name type="scientific">Nematocida displodere</name>
    <dbReference type="NCBI Taxonomy" id="1805483"/>
    <lineage>
        <taxon>Eukaryota</taxon>
        <taxon>Fungi</taxon>
        <taxon>Fungi incertae sedis</taxon>
        <taxon>Microsporidia</taxon>
        <taxon>Nematocida</taxon>
    </lineage>
</organism>
<evidence type="ECO:0000313" key="1">
    <source>
        <dbReference type="EMBL" id="OAG29885.1"/>
    </source>
</evidence>
<protein>
    <submittedName>
        <fullName evidence="1">Uncharacterized protein</fullName>
    </submittedName>
</protein>
<dbReference type="Proteomes" id="UP000185944">
    <property type="component" value="Unassembled WGS sequence"/>
</dbReference>
<accession>A0A177ED61</accession>
<comment type="caution">
    <text evidence="1">The sequence shown here is derived from an EMBL/GenBank/DDBJ whole genome shotgun (WGS) entry which is preliminary data.</text>
</comment>
<dbReference type="RefSeq" id="XP_067544437.1">
    <property type="nucleotide sequence ID" value="XM_067688850.1"/>
</dbReference>
<evidence type="ECO:0000313" key="3">
    <source>
        <dbReference type="Proteomes" id="UP000185944"/>
    </source>
</evidence>
<dbReference type="VEuPathDB" id="MicrosporidiaDB:NEDG_02122"/>
<gene>
    <name evidence="1" type="ORF">NEDG_01432</name>
    <name evidence="2" type="ORF">NEDG_02122</name>
</gene>
<name>A0A177ED61_9MICR</name>
<evidence type="ECO:0000313" key="2">
    <source>
        <dbReference type="EMBL" id="OAG32255.1"/>
    </source>
</evidence>
<dbReference type="EMBL" id="LTDL01000038">
    <property type="protein sequence ID" value="OAG29885.1"/>
    <property type="molecule type" value="Genomic_DNA"/>
</dbReference>
<sequence length="268" mass="30633">MHCSLLGLSLPLGACLGLGIYMVAGVFSKGASLYKDIMVYFTTQNIKWCLATVILHDVFLTKDLLKVWVEKKYVNQEVWKRHNLVVRALREKAAPEDILAALTHTQSQREISREKLAYACKYVMHLARIGWMLGVAYTYMDAWPLIYTVVFLSIDLATKAASRRVFTKTRDVHLNYRKTTATLLFAHTTTKVDSLMLGYTEYTETFWSTLQYYTFLDSVLKLAESVIFNIYTALCLVHFLNHNPGGAIYFQGALIKMEKLSNAIIKIF</sequence>
<dbReference type="AlphaFoldDB" id="A0A177ED61"/>
<keyword evidence="3" id="KW-1185">Reference proteome</keyword>
<proteinExistence type="predicted"/>
<dbReference type="GeneID" id="93647782"/>
<dbReference type="VEuPathDB" id="MicrosporidiaDB:NEDG_01432"/>